<proteinExistence type="predicted"/>
<protein>
    <submittedName>
        <fullName evidence="1">Uncharacterized protein</fullName>
    </submittedName>
</protein>
<organism evidence="1 2">
    <name type="scientific">Desulfobacter postgatei 2ac9</name>
    <dbReference type="NCBI Taxonomy" id="879212"/>
    <lineage>
        <taxon>Bacteria</taxon>
        <taxon>Pseudomonadati</taxon>
        <taxon>Thermodesulfobacteriota</taxon>
        <taxon>Desulfobacteria</taxon>
        <taxon>Desulfobacterales</taxon>
        <taxon>Desulfobacteraceae</taxon>
        <taxon>Desulfobacter</taxon>
    </lineage>
</organism>
<evidence type="ECO:0000313" key="2">
    <source>
        <dbReference type="Proteomes" id="UP000005778"/>
    </source>
</evidence>
<reference evidence="1 2" key="2">
    <citation type="submission" date="2012-02" db="EMBL/GenBank/DDBJ databases">
        <title>Improved High-Quality Draft sequence of Desulfobacter postgatei 2ac9.</title>
        <authorList>
            <consortium name="US DOE Joint Genome Institute"/>
            <person name="Lucas S."/>
            <person name="Han J."/>
            <person name="Lapidus A."/>
            <person name="Cheng J.-F."/>
            <person name="Goodwin L."/>
            <person name="Pitluck S."/>
            <person name="Peters L."/>
            <person name="Ovchinnikova G."/>
            <person name="Held B."/>
            <person name="Detter J.C."/>
            <person name="Han C."/>
            <person name="Tapia R."/>
            <person name="Land M."/>
            <person name="Hauser L."/>
            <person name="Kyrpides N."/>
            <person name="Ivanova N."/>
            <person name="Pagani I."/>
            <person name="Orellana R."/>
            <person name="Lovley D."/>
            <person name="Woyke T."/>
        </authorList>
    </citation>
    <scope>NUCLEOTIDE SEQUENCE [LARGE SCALE GENOMIC DNA]</scope>
    <source>
        <strain evidence="1 2">2ac9</strain>
    </source>
</reference>
<dbReference type="STRING" id="879212.DespoDRAFT_00716"/>
<keyword evidence="2" id="KW-1185">Reference proteome</keyword>
<reference evidence="1 2" key="1">
    <citation type="submission" date="2011-09" db="EMBL/GenBank/DDBJ databases">
        <authorList>
            <consortium name="US DOE Joint Genome Institute (JGI-PGF)"/>
            <person name="Lucas S."/>
            <person name="Han J."/>
            <person name="Lapidus A."/>
            <person name="Cheng J.-F."/>
            <person name="Goodwin L."/>
            <person name="Pitluck S."/>
            <person name="Peters L."/>
            <person name="Land M.L."/>
            <person name="Hauser L."/>
            <person name="Orellana R."/>
            <person name="Lovley D."/>
            <person name="Woyke T.J."/>
        </authorList>
    </citation>
    <scope>NUCLEOTIDE SEQUENCE [LARGE SCALE GENOMIC DNA]</scope>
    <source>
        <strain evidence="1 2">2ac9</strain>
    </source>
</reference>
<dbReference type="EMBL" id="CM001488">
    <property type="protein sequence ID" value="EIM62710.1"/>
    <property type="molecule type" value="Genomic_DNA"/>
</dbReference>
<dbReference type="RefSeq" id="WP_004071417.1">
    <property type="nucleotide sequence ID" value="NZ_CM001488.1"/>
</dbReference>
<dbReference type="Proteomes" id="UP000005778">
    <property type="component" value="Chromosome"/>
</dbReference>
<accession>I5AZP7</accession>
<gene>
    <name evidence="1" type="ORF">DespoDRAFT_00716</name>
</gene>
<name>I5AZP7_9BACT</name>
<dbReference type="HOGENOM" id="CLU_2787099_0_0_7"/>
<evidence type="ECO:0000313" key="1">
    <source>
        <dbReference type="EMBL" id="EIM62710.1"/>
    </source>
</evidence>
<dbReference type="AlphaFoldDB" id="I5AZP7"/>
<sequence>MKGEQLMKIKTICAWCGAFISETGFPATKNFQVLAKDGVMISHGICPTCRLAIEAKYGLNKNGGDKNV</sequence>